<dbReference type="PANTHER" id="PTHR30154">
    <property type="entry name" value="LEUCINE-RESPONSIVE REGULATORY PROTEIN"/>
    <property type="match status" value="1"/>
</dbReference>
<keyword evidence="3" id="KW-0804">Transcription</keyword>
<dbReference type="InterPro" id="IPR000485">
    <property type="entry name" value="AsnC-type_HTH_dom"/>
</dbReference>
<name>A0ABY8FBF9_9GAMM</name>
<dbReference type="Pfam" id="PF13412">
    <property type="entry name" value="HTH_24"/>
    <property type="match status" value="1"/>
</dbReference>
<dbReference type="Proteomes" id="UP001321526">
    <property type="component" value="Chromosome"/>
</dbReference>
<accession>A0ABY8FBF9</accession>
<dbReference type="InterPro" id="IPR011008">
    <property type="entry name" value="Dimeric_a/b-barrel"/>
</dbReference>
<keyword evidence="2" id="KW-0238">DNA-binding</keyword>
<dbReference type="InterPro" id="IPR011991">
    <property type="entry name" value="ArsR-like_HTH"/>
</dbReference>
<evidence type="ECO:0000256" key="2">
    <source>
        <dbReference type="ARBA" id="ARBA00023125"/>
    </source>
</evidence>
<dbReference type="SUPFAM" id="SSF54909">
    <property type="entry name" value="Dimeric alpha+beta barrel"/>
    <property type="match status" value="1"/>
</dbReference>
<dbReference type="Pfam" id="PF01037">
    <property type="entry name" value="AsnC_trans_reg"/>
    <property type="match status" value="1"/>
</dbReference>
<evidence type="ECO:0000259" key="4">
    <source>
        <dbReference type="PROSITE" id="PS50956"/>
    </source>
</evidence>
<dbReference type="EMBL" id="CP035631">
    <property type="protein sequence ID" value="WFF40138.1"/>
    <property type="molecule type" value="Genomic_DNA"/>
</dbReference>
<dbReference type="Gene3D" id="1.10.10.10">
    <property type="entry name" value="Winged helix-like DNA-binding domain superfamily/Winged helix DNA-binding domain"/>
    <property type="match status" value="1"/>
</dbReference>
<dbReference type="PROSITE" id="PS50956">
    <property type="entry name" value="HTH_ASNC_2"/>
    <property type="match status" value="1"/>
</dbReference>
<keyword evidence="1" id="KW-0805">Transcription regulation</keyword>
<dbReference type="Gene3D" id="3.30.70.920">
    <property type="match status" value="1"/>
</dbReference>
<dbReference type="InterPro" id="IPR019888">
    <property type="entry name" value="Tscrpt_reg_AsnC-like"/>
</dbReference>
<dbReference type="PANTHER" id="PTHR30154:SF34">
    <property type="entry name" value="TRANSCRIPTIONAL REGULATOR AZLB"/>
    <property type="match status" value="1"/>
</dbReference>
<reference evidence="5 6" key="1">
    <citation type="submission" date="2019-01" db="EMBL/GenBank/DDBJ databases">
        <title>Genome sequence of Salinicola endophyticus REST5.</title>
        <authorList>
            <person name="Nascimento F.X."/>
        </authorList>
    </citation>
    <scope>NUCLEOTIDE SEQUENCE [LARGE SCALE GENOMIC DNA]</scope>
    <source>
        <strain evidence="5 6">REST5</strain>
    </source>
</reference>
<dbReference type="RefSeq" id="WP_282235491.1">
    <property type="nucleotide sequence ID" value="NZ_CP035631.1"/>
</dbReference>
<organism evidence="5 6">
    <name type="scientific">Salinicola endophyticus</name>
    <dbReference type="NCBI Taxonomy" id="1949083"/>
    <lineage>
        <taxon>Bacteria</taxon>
        <taxon>Pseudomonadati</taxon>
        <taxon>Pseudomonadota</taxon>
        <taxon>Gammaproteobacteria</taxon>
        <taxon>Oceanospirillales</taxon>
        <taxon>Halomonadaceae</taxon>
        <taxon>Salinicola</taxon>
    </lineage>
</organism>
<keyword evidence="6" id="KW-1185">Reference proteome</keyword>
<dbReference type="InterPro" id="IPR036390">
    <property type="entry name" value="WH_DNA-bd_sf"/>
</dbReference>
<dbReference type="PRINTS" id="PR00033">
    <property type="entry name" value="HTHASNC"/>
</dbReference>
<protein>
    <submittedName>
        <fullName evidence="5">Lrp/AsnC family transcriptional regulator</fullName>
    </submittedName>
</protein>
<dbReference type="SMART" id="SM00344">
    <property type="entry name" value="HTH_ASNC"/>
    <property type="match status" value="1"/>
</dbReference>
<dbReference type="SUPFAM" id="SSF46785">
    <property type="entry name" value="Winged helix' DNA-binding domain"/>
    <property type="match status" value="1"/>
</dbReference>
<dbReference type="InterPro" id="IPR036388">
    <property type="entry name" value="WH-like_DNA-bd_sf"/>
</dbReference>
<dbReference type="InterPro" id="IPR019887">
    <property type="entry name" value="Tscrpt_reg_AsnC/Lrp_C"/>
</dbReference>
<evidence type="ECO:0000256" key="1">
    <source>
        <dbReference type="ARBA" id="ARBA00023015"/>
    </source>
</evidence>
<proteinExistence type="predicted"/>
<evidence type="ECO:0000313" key="5">
    <source>
        <dbReference type="EMBL" id="WFF40138.1"/>
    </source>
</evidence>
<evidence type="ECO:0000256" key="3">
    <source>
        <dbReference type="ARBA" id="ARBA00023163"/>
    </source>
</evidence>
<evidence type="ECO:0000313" key="6">
    <source>
        <dbReference type="Proteomes" id="UP001321526"/>
    </source>
</evidence>
<sequence>MDALDAFDRRLLHAMQRSPRQTLTELAERVSLSPSQCSRRIARLEASGVIQGYALRLTPEALGLMVTAFIAVSMEKSRLGTPRETIASLLACDEVIDCHSTTGSHDFILKVKVADLAALSHFLSSVVSPMPGIRDVSTQVALECFKEAGPLKVQG</sequence>
<feature type="domain" description="HTH asnC-type" evidence="4">
    <location>
        <begin position="4"/>
        <end position="65"/>
    </location>
</feature>
<gene>
    <name evidence="5" type="ORF">EVC62_00760</name>
</gene>
<dbReference type="CDD" id="cd00090">
    <property type="entry name" value="HTH_ARSR"/>
    <property type="match status" value="1"/>
</dbReference>